<name>A0A3B4B525_9GOBI</name>
<feature type="domain" description="PPIase FKBP-type" evidence="3">
    <location>
        <begin position="1"/>
        <end position="63"/>
    </location>
</feature>
<comment type="catalytic activity">
    <reaction evidence="1">
        <text>[protein]-peptidylproline (omega=180) = [protein]-peptidylproline (omega=0)</text>
        <dbReference type="Rhea" id="RHEA:16237"/>
        <dbReference type="Rhea" id="RHEA-COMP:10747"/>
        <dbReference type="Rhea" id="RHEA-COMP:10748"/>
        <dbReference type="ChEBI" id="CHEBI:83833"/>
        <dbReference type="ChEBI" id="CHEBI:83834"/>
        <dbReference type="EC" id="5.2.1.8"/>
    </reaction>
</comment>
<reference evidence="4" key="1">
    <citation type="submission" date="2025-08" db="UniProtKB">
        <authorList>
            <consortium name="Ensembl"/>
        </authorList>
    </citation>
    <scope>IDENTIFICATION</scope>
</reference>
<proteinExistence type="predicted"/>
<keyword evidence="1" id="KW-0413">Isomerase</keyword>
<keyword evidence="1" id="KW-0697">Rotamase</keyword>
<dbReference type="PANTHER" id="PTHR44927:SF1">
    <property type="entry name" value="FK506-BINDING PROTEIN 15"/>
    <property type="match status" value="1"/>
</dbReference>
<dbReference type="STRING" id="409849.ENSPMGP00000024742"/>
<dbReference type="PANTHER" id="PTHR44927">
    <property type="entry name" value="FK506-BINDING PROTEIN 15"/>
    <property type="match status" value="1"/>
</dbReference>
<dbReference type="SUPFAM" id="SSF54534">
    <property type="entry name" value="FKBP-like"/>
    <property type="match status" value="1"/>
</dbReference>
<sequence>MFDTNQNKDKLLRLKLGTGKVIKGWEEGMQGMRKSGRRLIIIPPNLAYGSKGVPNRVPSNTNLNPVTLNLR</sequence>
<dbReference type="EC" id="5.2.1.8" evidence="1"/>
<organism evidence="4 5">
    <name type="scientific">Periophthalmus magnuspinnatus</name>
    <dbReference type="NCBI Taxonomy" id="409849"/>
    <lineage>
        <taxon>Eukaryota</taxon>
        <taxon>Metazoa</taxon>
        <taxon>Chordata</taxon>
        <taxon>Craniata</taxon>
        <taxon>Vertebrata</taxon>
        <taxon>Euteleostomi</taxon>
        <taxon>Actinopterygii</taxon>
        <taxon>Neopterygii</taxon>
        <taxon>Teleostei</taxon>
        <taxon>Neoteleostei</taxon>
        <taxon>Acanthomorphata</taxon>
        <taxon>Gobiaria</taxon>
        <taxon>Gobiiformes</taxon>
        <taxon>Gobioidei</taxon>
        <taxon>Gobiidae</taxon>
        <taxon>Oxudercinae</taxon>
        <taxon>Periophthalmus</taxon>
    </lineage>
</organism>
<reference evidence="4" key="2">
    <citation type="submission" date="2025-09" db="UniProtKB">
        <authorList>
            <consortium name="Ensembl"/>
        </authorList>
    </citation>
    <scope>IDENTIFICATION</scope>
</reference>
<protein>
    <recommendedName>
        <fullName evidence="1">peptidylprolyl isomerase</fullName>
        <ecNumber evidence="1">5.2.1.8</ecNumber>
    </recommendedName>
</protein>
<dbReference type="PROSITE" id="PS50059">
    <property type="entry name" value="FKBP_PPIASE"/>
    <property type="match status" value="1"/>
</dbReference>
<dbReference type="Proteomes" id="UP000261520">
    <property type="component" value="Unplaced"/>
</dbReference>
<keyword evidence="5" id="KW-1185">Reference proteome</keyword>
<dbReference type="Gene3D" id="3.10.50.40">
    <property type="match status" value="1"/>
</dbReference>
<dbReference type="GO" id="GO:0003755">
    <property type="term" value="F:peptidyl-prolyl cis-trans isomerase activity"/>
    <property type="evidence" value="ECO:0007669"/>
    <property type="project" value="UniProtKB-KW"/>
</dbReference>
<evidence type="ECO:0000259" key="3">
    <source>
        <dbReference type="PROSITE" id="PS50059"/>
    </source>
</evidence>
<evidence type="ECO:0000313" key="5">
    <source>
        <dbReference type="Proteomes" id="UP000261520"/>
    </source>
</evidence>
<feature type="region of interest" description="Disordered" evidence="2">
    <location>
        <begin position="52"/>
        <end position="71"/>
    </location>
</feature>
<feature type="compositionally biased region" description="Polar residues" evidence="2">
    <location>
        <begin position="57"/>
        <end position="71"/>
    </location>
</feature>
<evidence type="ECO:0000256" key="1">
    <source>
        <dbReference type="PROSITE-ProRule" id="PRU00277"/>
    </source>
</evidence>
<accession>A0A3B4B525</accession>
<dbReference type="InterPro" id="IPR046357">
    <property type="entry name" value="PPIase_dom_sf"/>
</dbReference>
<dbReference type="InterPro" id="IPR001179">
    <property type="entry name" value="PPIase_FKBP_dom"/>
</dbReference>
<evidence type="ECO:0000256" key="2">
    <source>
        <dbReference type="SAM" id="MobiDB-lite"/>
    </source>
</evidence>
<dbReference type="AlphaFoldDB" id="A0A3B4B525"/>
<evidence type="ECO:0000313" key="4">
    <source>
        <dbReference type="Ensembl" id="ENSPMGP00000024742.1"/>
    </source>
</evidence>
<dbReference type="Pfam" id="PF00254">
    <property type="entry name" value="FKBP_C"/>
    <property type="match status" value="1"/>
</dbReference>
<dbReference type="GO" id="GO:0030426">
    <property type="term" value="C:growth cone"/>
    <property type="evidence" value="ECO:0007669"/>
    <property type="project" value="TreeGrafter"/>
</dbReference>
<dbReference type="Ensembl" id="ENSPMGT00000026366.1">
    <property type="protein sequence ID" value="ENSPMGP00000024742.1"/>
    <property type="gene ID" value="ENSPMGG00000020034.1"/>
</dbReference>